<accession>A0A4S8M4Q8</accession>
<evidence type="ECO:0000256" key="1">
    <source>
        <dbReference type="SAM" id="MobiDB-lite"/>
    </source>
</evidence>
<feature type="compositionally biased region" description="Low complexity" evidence="1">
    <location>
        <begin position="208"/>
        <end position="219"/>
    </location>
</feature>
<evidence type="ECO:0008006" key="4">
    <source>
        <dbReference type="Google" id="ProtNLM"/>
    </source>
</evidence>
<evidence type="ECO:0000313" key="3">
    <source>
        <dbReference type="Proteomes" id="UP000297245"/>
    </source>
</evidence>
<reference evidence="2 3" key="1">
    <citation type="journal article" date="2019" name="Nat. Ecol. Evol.">
        <title>Megaphylogeny resolves global patterns of mushroom evolution.</title>
        <authorList>
            <person name="Varga T."/>
            <person name="Krizsan K."/>
            <person name="Foldi C."/>
            <person name="Dima B."/>
            <person name="Sanchez-Garcia M."/>
            <person name="Sanchez-Ramirez S."/>
            <person name="Szollosi G.J."/>
            <person name="Szarkandi J.G."/>
            <person name="Papp V."/>
            <person name="Albert L."/>
            <person name="Andreopoulos W."/>
            <person name="Angelini C."/>
            <person name="Antonin V."/>
            <person name="Barry K.W."/>
            <person name="Bougher N.L."/>
            <person name="Buchanan P."/>
            <person name="Buyck B."/>
            <person name="Bense V."/>
            <person name="Catcheside P."/>
            <person name="Chovatia M."/>
            <person name="Cooper J."/>
            <person name="Damon W."/>
            <person name="Desjardin D."/>
            <person name="Finy P."/>
            <person name="Geml J."/>
            <person name="Haridas S."/>
            <person name="Hughes K."/>
            <person name="Justo A."/>
            <person name="Karasinski D."/>
            <person name="Kautmanova I."/>
            <person name="Kiss B."/>
            <person name="Kocsube S."/>
            <person name="Kotiranta H."/>
            <person name="LaButti K.M."/>
            <person name="Lechner B.E."/>
            <person name="Liimatainen K."/>
            <person name="Lipzen A."/>
            <person name="Lukacs Z."/>
            <person name="Mihaltcheva S."/>
            <person name="Morgado L.N."/>
            <person name="Niskanen T."/>
            <person name="Noordeloos M.E."/>
            <person name="Ohm R.A."/>
            <person name="Ortiz-Santana B."/>
            <person name="Ovrebo C."/>
            <person name="Racz N."/>
            <person name="Riley R."/>
            <person name="Savchenko A."/>
            <person name="Shiryaev A."/>
            <person name="Soop K."/>
            <person name="Spirin V."/>
            <person name="Szebenyi C."/>
            <person name="Tomsovsky M."/>
            <person name="Tulloss R.E."/>
            <person name="Uehling J."/>
            <person name="Grigoriev I.V."/>
            <person name="Vagvolgyi C."/>
            <person name="Papp T."/>
            <person name="Martin F.M."/>
            <person name="Miettinen O."/>
            <person name="Hibbett D.S."/>
            <person name="Nagy L.G."/>
        </authorList>
    </citation>
    <scope>NUCLEOTIDE SEQUENCE [LARGE SCALE GENOMIC DNA]</scope>
    <source>
        <strain evidence="2 3">CBS 962.96</strain>
    </source>
</reference>
<sequence>MPYLLYLSITFHKGSKWGDSPQKAILSILSAPKLHYLRINGSPGTPHPRNVLPPLASFPSLHTLRLEHFEFVNPYSQNKNILIDPTYFRETSSVRHLQLVQTSLFSLNPVGRDERDNTGAGDLIRDLTTATAIPLPISLPSGPIPFPLLDTVTLYSSRSYNSNDVMWLCELVANRGPHASLSSSIKRVYLSKSSMRDCRRSYQKDKSNSNNNSNSNSNSGNRERGLEGSTEDGHFTLEEWLRDRVEVCELDVENERDEDDA</sequence>
<proteinExistence type="predicted"/>
<name>A0A4S8M4Q8_DENBC</name>
<keyword evidence="3" id="KW-1185">Reference proteome</keyword>
<protein>
    <recommendedName>
        <fullName evidence="4">F-box domain-containing protein</fullName>
    </recommendedName>
</protein>
<dbReference type="AlphaFoldDB" id="A0A4S8M4Q8"/>
<dbReference type="Proteomes" id="UP000297245">
    <property type="component" value="Unassembled WGS sequence"/>
</dbReference>
<organism evidence="2 3">
    <name type="scientific">Dendrothele bispora (strain CBS 962.96)</name>
    <dbReference type="NCBI Taxonomy" id="1314807"/>
    <lineage>
        <taxon>Eukaryota</taxon>
        <taxon>Fungi</taxon>
        <taxon>Dikarya</taxon>
        <taxon>Basidiomycota</taxon>
        <taxon>Agaricomycotina</taxon>
        <taxon>Agaricomycetes</taxon>
        <taxon>Agaricomycetidae</taxon>
        <taxon>Agaricales</taxon>
        <taxon>Agaricales incertae sedis</taxon>
        <taxon>Dendrothele</taxon>
    </lineage>
</organism>
<feature type="region of interest" description="Disordered" evidence="1">
    <location>
        <begin position="199"/>
        <end position="233"/>
    </location>
</feature>
<evidence type="ECO:0000313" key="2">
    <source>
        <dbReference type="EMBL" id="THU97177.1"/>
    </source>
</evidence>
<dbReference type="EMBL" id="ML179161">
    <property type="protein sequence ID" value="THU97177.1"/>
    <property type="molecule type" value="Genomic_DNA"/>
</dbReference>
<gene>
    <name evidence="2" type="ORF">K435DRAFT_778203</name>
</gene>
<feature type="compositionally biased region" description="Basic and acidic residues" evidence="1">
    <location>
        <begin position="221"/>
        <end position="233"/>
    </location>
</feature>